<protein>
    <submittedName>
        <fullName evidence="1">Uncharacterized protein</fullName>
    </submittedName>
</protein>
<dbReference type="EMBL" id="BGPR01000145">
    <property type="protein sequence ID" value="GBL99103.1"/>
    <property type="molecule type" value="Genomic_DNA"/>
</dbReference>
<dbReference type="AlphaFoldDB" id="A0A4Y2C4U9"/>
<reference evidence="1 2" key="1">
    <citation type="journal article" date="2019" name="Sci. Rep.">
        <title>Orb-weaving spider Araneus ventricosus genome elucidates the spidroin gene catalogue.</title>
        <authorList>
            <person name="Kono N."/>
            <person name="Nakamura H."/>
            <person name="Ohtoshi R."/>
            <person name="Moran D.A.P."/>
            <person name="Shinohara A."/>
            <person name="Yoshida Y."/>
            <person name="Fujiwara M."/>
            <person name="Mori M."/>
            <person name="Tomita M."/>
            <person name="Arakawa K."/>
        </authorList>
    </citation>
    <scope>NUCLEOTIDE SEQUENCE [LARGE SCALE GENOMIC DNA]</scope>
</reference>
<proteinExistence type="predicted"/>
<evidence type="ECO:0000313" key="2">
    <source>
        <dbReference type="Proteomes" id="UP000499080"/>
    </source>
</evidence>
<name>A0A4Y2C4U9_ARAVE</name>
<keyword evidence="2" id="KW-1185">Reference proteome</keyword>
<accession>A0A4Y2C4U9</accession>
<organism evidence="1 2">
    <name type="scientific">Araneus ventricosus</name>
    <name type="common">Orbweaver spider</name>
    <name type="synonym">Epeira ventricosa</name>
    <dbReference type="NCBI Taxonomy" id="182803"/>
    <lineage>
        <taxon>Eukaryota</taxon>
        <taxon>Metazoa</taxon>
        <taxon>Ecdysozoa</taxon>
        <taxon>Arthropoda</taxon>
        <taxon>Chelicerata</taxon>
        <taxon>Arachnida</taxon>
        <taxon>Araneae</taxon>
        <taxon>Araneomorphae</taxon>
        <taxon>Entelegynae</taxon>
        <taxon>Araneoidea</taxon>
        <taxon>Araneidae</taxon>
        <taxon>Araneus</taxon>
    </lineage>
</organism>
<comment type="caution">
    <text evidence="1">The sequence shown here is derived from an EMBL/GenBank/DDBJ whole genome shotgun (WGS) entry which is preliminary data.</text>
</comment>
<sequence length="103" mass="12086">MKIPKAKGFEKRQNFPNLALKRPIWQPWFPVFVAVNSSDIKEARRRHCIRSLELSRNIRKATRRRNGTFLHFPPTTAHTCESRATRRLAKPHAVGKRLCHSIF</sequence>
<gene>
    <name evidence="1" type="ORF">AVEN_64103_1</name>
</gene>
<dbReference type="Proteomes" id="UP000499080">
    <property type="component" value="Unassembled WGS sequence"/>
</dbReference>
<evidence type="ECO:0000313" key="1">
    <source>
        <dbReference type="EMBL" id="GBL99103.1"/>
    </source>
</evidence>